<feature type="compositionally biased region" description="Basic and acidic residues" evidence="1">
    <location>
        <begin position="54"/>
        <end position="65"/>
    </location>
</feature>
<reference evidence="3" key="1">
    <citation type="submission" date="2024-06" db="EMBL/GenBank/DDBJ databases">
        <title>Multi-omics analyses provide insights into the biosynthesis of the anticancer antibiotic pleurotin in Hohenbuehelia grisea.</title>
        <authorList>
            <person name="Weaver J.A."/>
            <person name="Alberti F."/>
        </authorList>
    </citation>
    <scope>NUCLEOTIDE SEQUENCE [LARGE SCALE GENOMIC DNA]</scope>
    <source>
        <strain evidence="3">T-177</strain>
    </source>
</reference>
<accession>A0ABR3JTR5</accession>
<sequence>MSKPQSLSSSSAWAFNLRSNRYDDSSSDSESESCSTGQPSDGSSTSTALTTHSLSEEKRLIDDLDLSTREEAAVYKPNPWSIAKVNAASRQTHNRNPSQASATEHLKSASKRPGLKPSSAAADTALRKTRSSFAQPSKPKQTISEGFKRQSQRFQATKLNPPISPAISSVTPGLSPASSNNHIVPYPQSRLPDLELHIHNDNPVPLAQHDPAHSSKQPLLDKVCAQQVSIDRSKLPYFFASAKPNHAFSSNRANTPKHFELPSKNAHIVPSNSSLDRPAPPASPLPQTTMDVHLSPNLAHPNTKPNYHENSPGSQIFGGLDMTVSMGDATALELPCSRLTSFDSIDAMLPCTNLECSDRLSSQLSPFAEPNCSTDLDFTTQANEPAANSPSSGTSHAARNCIPVALRRFPPSFSSPIRPPQLSDPPDFTVQPSHHSSPPGPTSNPLFPDFPFATSQFRPKRPMASANSVSILRRYAEMVPHRIASPQVPVNHQVLQSDHPQQNPPHLKSDRSLSPLVFDQPVELEAKNSFTEHLHSNQASYGPEIPHLKVEYPEVGTDEYFDIKPEPRLSASSSYLTIPVHNMKRSRSPSLPPSHPPESGAKGYSAPHSPFGRRKVKSPAHRNERGNAYDHFEDSDADASWSTLPSKTRGKAKSKFKRSAPIPLPLALRTKPKIGDITKSGMSAGSKRRVIGFLPKPLLPPKSLTTEPTKIPQSCEEQENHQLRRSPRQSNDTDQAGVSWPTNLRLEDGSRFQADAIRPPMSPTSGPFSGSEAIAPAQSRRYTTNVRVDVADVGRRYPETKRLMTERKRNSKGMWDRLGLESCGTVYRDRPGGHECALEDWEVSIVEWDGQSLATAPRC</sequence>
<feature type="region of interest" description="Disordered" evidence="1">
    <location>
        <begin position="582"/>
        <end position="658"/>
    </location>
</feature>
<comment type="caution">
    <text evidence="2">The sequence shown here is derived from an EMBL/GenBank/DDBJ whole genome shotgun (WGS) entry which is preliminary data.</text>
</comment>
<feature type="region of interest" description="Disordered" evidence="1">
    <location>
        <begin position="265"/>
        <end position="314"/>
    </location>
</feature>
<name>A0ABR3JTR5_9AGAR</name>
<keyword evidence="3" id="KW-1185">Reference proteome</keyword>
<feature type="compositionally biased region" description="Basic and acidic residues" evidence="1">
    <location>
        <begin position="621"/>
        <end position="634"/>
    </location>
</feature>
<dbReference type="Proteomes" id="UP001556367">
    <property type="component" value="Unassembled WGS sequence"/>
</dbReference>
<feature type="compositionally biased region" description="Polar residues" evidence="1">
    <location>
        <begin position="728"/>
        <end position="742"/>
    </location>
</feature>
<protein>
    <submittedName>
        <fullName evidence="2">Uncharacterized protein</fullName>
    </submittedName>
</protein>
<evidence type="ECO:0000313" key="2">
    <source>
        <dbReference type="EMBL" id="KAL0958517.1"/>
    </source>
</evidence>
<proteinExistence type="predicted"/>
<feature type="region of interest" description="Disordered" evidence="1">
    <location>
        <begin position="413"/>
        <end position="463"/>
    </location>
</feature>
<feature type="region of interest" description="Disordered" evidence="1">
    <location>
        <begin position="376"/>
        <end position="396"/>
    </location>
</feature>
<feature type="region of interest" description="Disordered" evidence="1">
    <location>
        <begin position="694"/>
        <end position="745"/>
    </location>
</feature>
<feature type="compositionally biased region" description="Basic residues" evidence="1">
    <location>
        <begin position="648"/>
        <end position="658"/>
    </location>
</feature>
<feature type="region of interest" description="Disordered" evidence="1">
    <location>
        <begin position="85"/>
        <end position="150"/>
    </location>
</feature>
<feature type="compositionally biased region" description="Low complexity" evidence="1">
    <location>
        <begin position="701"/>
        <end position="710"/>
    </location>
</feature>
<feature type="region of interest" description="Disordered" evidence="1">
    <location>
        <begin position="20"/>
        <end position="65"/>
    </location>
</feature>
<feature type="compositionally biased region" description="Low complexity" evidence="1">
    <location>
        <begin position="43"/>
        <end position="53"/>
    </location>
</feature>
<evidence type="ECO:0000256" key="1">
    <source>
        <dbReference type="SAM" id="MobiDB-lite"/>
    </source>
</evidence>
<feature type="compositionally biased region" description="Polar residues" evidence="1">
    <location>
        <begin position="303"/>
        <end position="314"/>
    </location>
</feature>
<evidence type="ECO:0000313" key="3">
    <source>
        <dbReference type="Proteomes" id="UP001556367"/>
    </source>
</evidence>
<feature type="compositionally biased region" description="Polar residues" evidence="1">
    <location>
        <begin position="88"/>
        <end position="102"/>
    </location>
</feature>
<organism evidence="2 3">
    <name type="scientific">Hohenbuehelia grisea</name>
    <dbReference type="NCBI Taxonomy" id="104357"/>
    <lineage>
        <taxon>Eukaryota</taxon>
        <taxon>Fungi</taxon>
        <taxon>Dikarya</taxon>
        <taxon>Basidiomycota</taxon>
        <taxon>Agaricomycotina</taxon>
        <taxon>Agaricomycetes</taxon>
        <taxon>Agaricomycetidae</taxon>
        <taxon>Agaricales</taxon>
        <taxon>Pleurotineae</taxon>
        <taxon>Pleurotaceae</taxon>
        <taxon>Hohenbuehelia</taxon>
    </lineage>
</organism>
<feature type="compositionally biased region" description="Basic residues" evidence="1">
    <location>
        <begin position="611"/>
        <end position="620"/>
    </location>
</feature>
<feature type="compositionally biased region" description="Polar residues" evidence="1">
    <location>
        <begin position="131"/>
        <end position="144"/>
    </location>
</feature>
<dbReference type="EMBL" id="JASNQZ010000004">
    <property type="protein sequence ID" value="KAL0958517.1"/>
    <property type="molecule type" value="Genomic_DNA"/>
</dbReference>
<gene>
    <name evidence="2" type="ORF">HGRIS_000659</name>
</gene>